<accession>A0A6G0WFD5</accession>
<dbReference type="Pfam" id="PF03063">
    <property type="entry name" value="Prismane"/>
    <property type="match status" value="1"/>
</dbReference>
<dbReference type="SUPFAM" id="SSF52343">
    <property type="entry name" value="Ferredoxin reductase-like, C-terminal NADP-linked domain"/>
    <property type="match status" value="1"/>
</dbReference>
<dbReference type="PANTHER" id="PTHR30109">
    <property type="entry name" value="HYDROXYLAMINE REDUCTASE"/>
    <property type="match status" value="1"/>
</dbReference>
<dbReference type="InterPro" id="IPR010048">
    <property type="entry name" value="Hydroxylam_reduct"/>
</dbReference>
<dbReference type="InterPro" id="IPR029039">
    <property type="entry name" value="Flavoprotein-like_sf"/>
</dbReference>
<dbReference type="InterPro" id="IPR008254">
    <property type="entry name" value="Flavodoxin/NO_synth"/>
</dbReference>
<dbReference type="PRINTS" id="PR00369">
    <property type="entry name" value="FLAVODOXIN"/>
</dbReference>
<name>A0A6G0WFD5_9STRA</name>
<evidence type="ECO:0000256" key="11">
    <source>
        <dbReference type="ARBA" id="ARBA00023014"/>
    </source>
</evidence>
<feature type="domain" description="Flavodoxin-like" evidence="12">
    <location>
        <begin position="1"/>
        <end position="143"/>
    </location>
</feature>
<dbReference type="GO" id="GO:0010181">
    <property type="term" value="F:FMN binding"/>
    <property type="evidence" value="ECO:0007669"/>
    <property type="project" value="InterPro"/>
</dbReference>
<evidence type="ECO:0000256" key="2">
    <source>
        <dbReference type="ARBA" id="ARBA00001974"/>
    </source>
</evidence>
<dbReference type="InterPro" id="IPR016099">
    <property type="entry name" value="Prismane-like_a/b-sand"/>
</dbReference>
<dbReference type="Gene3D" id="3.40.50.80">
    <property type="entry name" value="Nucleotide-binding domain of ferredoxin-NADP reductase (FNR) module"/>
    <property type="match status" value="1"/>
</dbReference>
<dbReference type="InterPro" id="IPR039261">
    <property type="entry name" value="FNR_nucleotide-bd"/>
</dbReference>
<comment type="cofactor">
    <cofactor evidence="1">
        <name>FMN</name>
        <dbReference type="ChEBI" id="CHEBI:58210"/>
    </cofactor>
</comment>
<dbReference type="InterPro" id="IPR023173">
    <property type="entry name" value="NADPH_Cyt_P450_Rdtase_alpha"/>
</dbReference>
<dbReference type="SUPFAM" id="SSF56821">
    <property type="entry name" value="Prismane protein-like"/>
    <property type="match status" value="1"/>
</dbReference>
<dbReference type="InterPro" id="IPR004137">
    <property type="entry name" value="HCP/CODH"/>
</dbReference>
<evidence type="ECO:0000256" key="6">
    <source>
        <dbReference type="ARBA" id="ARBA00022723"/>
    </source>
</evidence>
<dbReference type="NCBIfam" id="TIGR01703">
    <property type="entry name" value="hybrid_clust"/>
    <property type="match status" value="1"/>
</dbReference>
<evidence type="ECO:0000256" key="4">
    <source>
        <dbReference type="ARBA" id="ARBA00022630"/>
    </source>
</evidence>
<dbReference type="InterPro" id="IPR003097">
    <property type="entry name" value="CysJ-like_FAD-binding"/>
</dbReference>
<dbReference type="Gene3D" id="1.20.1270.20">
    <property type="match status" value="2"/>
</dbReference>
<keyword evidence="4" id="KW-0285">Flavoprotein</keyword>
<dbReference type="InterPro" id="IPR017927">
    <property type="entry name" value="FAD-bd_FR_type"/>
</dbReference>
<dbReference type="PROSITE" id="PS51384">
    <property type="entry name" value="FAD_FR"/>
    <property type="match status" value="1"/>
</dbReference>
<keyword evidence="10" id="KW-0408">Iron</keyword>
<dbReference type="GO" id="GO:0042542">
    <property type="term" value="P:response to hydrogen peroxide"/>
    <property type="evidence" value="ECO:0007669"/>
    <property type="project" value="TreeGrafter"/>
</dbReference>
<dbReference type="InterPro" id="IPR017938">
    <property type="entry name" value="Riboflavin_synthase-like_b-brl"/>
</dbReference>
<evidence type="ECO:0000256" key="3">
    <source>
        <dbReference type="ARBA" id="ARBA00022490"/>
    </source>
</evidence>
<evidence type="ECO:0000256" key="5">
    <source>
        <dbReference type="ARBA" id="ARBA00022643"/>
    </source>
</evidence>
<dbReference type="Gene3D" id="1.20.990.10">
    <property type="entry name" value="NADPH-cytochrome p450 Reductase, Chain A, domain 3"/>
    <property type="match status" value="1"/>
</dbReference>
<dbReference type="InterPro" id="IPR001094">
    <property type="entry name" value="Flavdoxin-like"/>
</dbReference>
<dbReference type="GO" id="GO:0050418">
    <property type="term" value="F:hydroxylamine reductase activity"/>
    <property type="evidence" value="ECO:0007669"/>
    <property type="project" value="TreeGrafter"/>
</dbReference>
<comment type="caution">
    <text evidence="14">The sequence shown here is derived from an EMBL/GenBank/DDBJ whole genome shotgun (WGS) entry which is preliminary data.</text>
</comment>
<keyword evidence="9" id="KW-0560">Oxidoreductase</keyword>
<dbReference type="PROSITE" id="PS50902">
    <property type="entry name" value="FLAVODOXIN_LIKE"/>
    <property type="match status" value="1"/>
</dbReference>
<comment type="cofactor">
    <cofactor evidence="2">
        <name>FAD</name>
        <dbReference type="ChEBI" id="CHEBI:57692"/>
    </cofactor>
</comment>
<evidence type="ECO:0000313" key="15">
    <source>
        <dbReference type="Proteomes" id="UP000481153"/>
    </source>
</evidence>
<keyword evidence="8" id="KW-0521">NADP</keyword>
<dbReference type="GO" id="GO:0046872">
    <property type="term" value="F:metal ion binding"/>
    <property type="evidence" value="ECO:0007669"/>
    <property type="project" value="UniProtKB-KW"/>
</dbReference>
<evidence type="ECO:0000256" key="7">
    <source>
        <dbReference type="ARBA" id="ARBA00022827"/>
    </source>
</evidence>
<evidence type="ECO:0008006" key="16">
    <source>
        <dbReference type="Google" id="ProtNLM"/>
    </source>
</evidence>
<evidence type="ECO:0000313" key="14">
    <source>
        <dbReference type="EMBL" id="KAF0725417.1"/>
    </source>
</evidence>
<proteinExistence type="inferred from homology"/>
<keyword evidence="15" id="KW-1185">Reference proteome</keyword>
<dbReference type="Gene3D" id="3.40.50.360">
    <property type="match status" value="1"/>
</dbReference>
<dbReference type="SUPFAM" id="SSF63380">
    <property type="entry name" value="Riboflavin synthase domain-like"/>
    <property type="match status" value="1"/>
</dbReference>
<dbReference type="PANTHER" id="PTHR30109:SF0">
    <property type="entry name" value="HYDROXYLAMINE REDUCTASE"/>
    <property type="match status" value="1"/>
</dbReference>
<dbReference type="GO" id="GO:0009055">
    <property type="term" value="F:electron transfer activity"/>
    <property type="evidence" value="ECO:0007669"/>
    <property type="project" value="InterPro"/>
</dbReference>
<dbReference type="Pfam" id="PF00667">
    <property type="entry name" value="FAD_binding_1"/>
    <property type="match status" value="1"/>
</dbReference>
<dbReference type="NCBIfam" id="NF003658">
    <property type="entry name" value="PRK05290.1"/>
    <property type="match status" value="1"/>
</dbReference>
<dbReference type="VEuPathDB" id="FungiDB:AeMF1_017677"/>
<dbReference type="SUPFAM" id="SSF52218">
    <property type="entry name" value="Flavoproteins"/>
    <property type="match status" value="1"/>
</dbReference>
<dbReference type="GO" id="GO:0005737">
    <property type="term" value="C:cytoplasm"/>
    <property type="evidence" value="ECO:0007669"/>
    <property type="project" value="InterPro"/>
</dbReference>
<evidence type="ECO:0000259" key="12">
    <source>
        <dbReference type="PROSITE" id="PS50902"/>
    </source>
</evidence>
<keyword evidence="7" id="KW-0274">FAD</keyword>
<keyword evidence="6" id="KW-0479">Metal-binding</keyword>
<dbReference type="Gene3D" id="3.40.50.2030">
    <property type="match status" value="2"/>
</dbReference>
<keyword evidence="5" id="KW-0288">FMN</keyword>
<evidence type="ECO:0000256" key="8">
    <source>
        <dbReference type="ARBA" id="ARBA00022857"/>
    </source>
</evidence>
<dbReference type="PROSITE" id="PS00201">
    <property type="entry name" value="FLAVODOXIN"/>
    <property type="match status" value="1"/>
</dbReference>
<feature type="domain" description="FAD-binding FR-type" evidence="13">
    <location>
        <begin position="176"/>
        <end position="415"/>
    </location>
</feature>
<reference evidence="14 15" key="1">
    <citation type="submission" date="2019-07" db="EMBL/GenBank/DDBJ databases">
        <title>Genomics analysis of Aphanomyces spp. identifies a new class of oomycete effector associated with host adaptation.</title>
        <authorList>
            <person name="Gaulin E."/>
        </authorList>
    </citation>
    <scope>NUCLEOTIDE SEQUENCE [LARGE SCALE GENOMIC DNA]</scope>
    <source>
        <strain evidence="14 15">ATCC 201684</strain>
    </source>
</reference>
<evidence type="ECO:0000256" key="9">
    <source>
        <dbReference type="ARBA" id="ARBA00023002"/>
    </source>
</evidence>
<evidence type="ECO:0000259" key="13">
    <source>
        <dbReference type="PROSITE" id="PS51384"/>
    </source>
</evidence>
<dbReference type="AlphaFoldDB" id="A0A6G0WFD5"/>
<dbReference type="Pfam" id="PF00258">
    <property type="entry name" value="Flavodoxin_1"/>
    <property type="match status" value="1"/>
</dbReference>
<dbReference type="Proteomes" id="UP000481153">
    <property type="component" value="Unassembled WGS sequence"/>
</dbReference>
<dbReference type="InterPro" id="IPR011254">
    <property type="entry name" value="Prismane-like_sf"/>
</dbReference>
<dbReference type="InterPro" id="IPR016100">
    <property type="entry name" value="Prismane_a-bundle"/>
</dbReference>
<sequence>MLILYGSQTGTTEAYAKIVHSFAIARKLSPRVLAADDFNPSQLVHEGVVIFLTSTFYNGEFPTNFTRCWEWLQHTDATLHATKFAVFGLGNSHTKDNFNHAAKQLDARLEVLGATRLIPLGLGDEQAPCGHETAFRPWIQHLWMKLLGGHGKMTLPVQYALHRPDTVAATTKRTTLGFHNLRVLSNTLLTPEGYERPTNLLTLELPDGEIYHLGDQIQVANTNSDNLVERLARRLDVDLDITVQLRPIGHSCHLPTEPILLRDLLRDYVDLSSPPTRSFLEGLSALCTNTEDAAALENLAEDMTIGNMYSQYVSGNAQRRTPFTLVDVLEAHRSIQVGLKHILGNAPILRPRYYTVCSSPLASPRHVQVVYMVETWHSGADPKKVFTGAAAGFMSRLKAGDIMHAGLSRGYFRLPTSLETPILGVALGTGISFFRALLQHRAYHQDRNAVVSKMRLYCGIRHARKDFLFQSELEAYIQRGLLELMPSCSHDSSNFVTPVTMIRDFPIPVAEYLDNGGVYFYCGIGGTVPYFHEAAIEGALQTCHKSTISQEVEAVEEMKLTGRWQVEAFSSCFDHENALQQQQKIQTKKEDTPISDIVGDCAMFCFQCGQTNQGIGCTKIGVCGKTPTVAALQDLLVDHLKQLSWFAHQIRLVNPDIDLSQADRFALSSLFSTMTNVNFDAARFVTFIEQTKHFTDRLSKQYVDICAAKNQTPARVPWKRAEANVVDIEELVASGRKVGVLSRLRAGRNDALVGLQEMLVYGLKGLAAYTDHSLQFGKENVEIYHFIHEAFNFLWTPEAAKIDNVVEMLMRCGQVNLTALALLHESNNTYGAQSPAVVSCLPRPGKCILVSGHDLKMLHDVLEACAAYKAEHGVHINVFTHGELLPAHGYPALRESPHLAGHFGAAWQRQSLEFAHFPGSILMTTNCLTHPKMEYKDRLFTAGVVGWGGIHHLTDDYKPLLDVAVAFKGFTENDLKFNYPPNPFVKAAEQYHVGWGSEAVLDSAWTMLEAVSDGTISRFYVIGGCDGYEGERSYYTDLAAALPSTSVVLTVGCGKFRINHLDMGTIGETGIPRLLDLGQCNDSYSAVQIALALAQALQCGVNDLPLSIVLSWFEQKSIVVLLSLLSLGIRNIRVGPSVPSFLRPSVLKVLHEKFNLMTIGADVQSDIEHMIAGDKPAAALNHYRST</sequence>
<keyword evidence="11" id="KW-0411">Iron-sulfur</keyword>
<organism evidence="14 15">
    <name type="scientific">Aphanomyces euteiches</name>
    <dbReference type="NCBI Taxonomy" id="100861"/>
    <lineage>
        <taxon>Eukaryota</taxon>
        <taxon>Sar</taxon>
        <taxon>Stramenopiles</taxon>
        <taxon>Oomycota</taxon>
        <taxon>Saprolegniomycetes</taxon>
        <taxon>Saprolegniales</taxon>
        <taxon>Verrucalvaceae</taxon>
        <taxon>Aphanomyces</taxon>
    </lineage>
</organism>
<keyword evidence="3" id="KW-0963">Cytoplasm</keyword>
<protein>
    <recommendedName>
        <fullName evidence="16">Hydroxylamine reductase</fullName>
    </recommendedName>
</protein>
<evidence type="ECO:0000256" key="1">
    <source>
        <dbReference type="ARBA" id="ARBA00001917"/>
    </source>
</evidence>
<dbReference type="GO" id="GO:0004601">
    <property type="term" value="F:peroxidase activity"/>
    <property type="evidence" value="ECO:0007669"/>
    <property type="project" value="TreeGrafter"/>
</dbReference>
<dbReference type="InterPro" id="IPR001226">
    <property type="entry name" value="Flavodoxin_CS"/>
</dbReference>
<evidence type="ECO:0000256" key="10">
    <source>
        <dbReference type="ARBA" id="ARBA00023004"/>
    </source>
</evidence>
<dbReference type="Gene3D" id="2.40.30.10">
    <property type="entry name" value="Translation factors"/>
    <property type="match status" value="1"/>
</dbReference>
<dbReference type="HAMAP" id="MF_00069">
    <property type="entry name" value="Hydroxylam_reduct"/>
    <property type="match status" value="1"/>
</dbReference>
<dbReference type="GO" id="GO:0051536">
    <property type="term" value="F:iron-sulfur cluster binding"/>
    <property type="evidence" value="ECO:0007669"/>
    <property type="project" value="UniProtKB-KW"/>
</dbReference>
<dbReference type="EMBL" id="VJMJ01000243">
    <property type="protein sequence ID" value="KAF0725417.1"/>
    <property type="molecule type" value="Genomic_DNA"/>
</dbReference>
<gene>
    <name evidence="14" type="ORF">Ae201684_016187</name>
</gene>